<dbReference type="AlphaFoldDB" id="V5G8V8"/>
<sequence>MFTAHRGKISLYRVTDDDSMVQYDEIRGFCAGDMFTRVNLFPRTKREAEETADQVIMQSNWENDILTAVMSTYSNLKEAEYYANRRVWDGKSNVRIFEMEVDERYVQCRGIRDLAKELGIWIPHKAYNHSRYEVLCEHRIPRRYITRYKQLTDKFGSKPYPTSQIGTGTSSL</sequence>
<name>V5G8V8_BYSSN</name>
<comment type="caution">
    <text evidence="2">The sequence shown here is derived from an EMBL/GenBank/DDBJ whole genome shotgun (WGS) entry which is preliminary data.</text>
</comment>
<dbReference type="eggNOG" id="ENOG502SY2D">
    <property type="taxonomic scope" value="Eukaryota"/>
</dbReference>
<reference evidence="3" key="1">
    <citation type="journal article" date="2014" name="Genome Announc.">
        <title>Draft genome sequence of the formaldehyde-resistant fungus Byssochlamys spectabilis No. 5 (anamorph Paecilomyces variotii No. 5) (NBRC109023).</title>
        <authorList>
            <person name="Oka T."/>
            <person name="Ekino K."/>
            <person name="Fukuda K."/>
            <person name="Nomura Y."/>
        </authorList>
    </citation>
    <scope>NUCLEOTIDE SEQUENCE [LARGE SCALE GENOMIC DNA]</scope>
    <source>
        <strain evidence="3">No. 5 / NBRC 109023</strain>
    </source>
</reference>
<dbReference type="OrthoDB" id="4350417at2759"/>
<dbReference type="Pfam" id="PF24494">
    <property type="entry name" value="DUF7587"/>
    <property type="match status" value="1"/>
</dbReference>
<accession>V5G8V8</accession>
<keyword evidence="3" id="KW-1185">Reference proteome</keyword>
<feature type="domain" description="DUF7587" evidence="1">
    <location>
        <begin position="11"/>
        <end position="146"/>
    </location>
</feature>
<dbReference type="EMBL" id="BAUL01000244">
    <property type="protein sequence ID" value="GAD98426.1"/>
    <property type="molecule type" value="Genomic_DNA"/>
</dbReference>
<dbReference type="InParanoid" id="V5G8V8"/>
<proteinExistence type="predicted"/>
<dbReference type="HOGENOM" id="CLU_121026_1_0_1"/>
<organism evidence="2 3">
    <name type="scientific">Byssochlamys spectabilis (strain No. 5 / NBRC 109023)</name>
    <name type="common">Paecilomyces variotii</name>
    <dbReference type="NCBI Taxonomy" id="1356009"/>
    <lineage>
        <taxon>Eukaryota</taxon>
        <taxon>Fungi</taxon>
        <taxon>Dikarya</taxon>
        <taxon>Ascomycota</taxon>
        <taxon>Pezizomycotina</taxon>
        <taxon>Eurotiomycetes</taxon>
        <taxon>Eurotiomycetidae</taxon>
        <taxon>Eurotiales</taxon>
        <taxon>Thermoascaceae</taxon>
        <taxon>Paecilomyces</taxon>
    </lineage>
</organism>
<gene>
    <name evidence="2" type="ORF">PVAR5_7119</name>
</gene>
<evidence type="ECO:0000259" key="1">
    <source>
        <dbReference type="Pfam" id="PF24494"/>
    </source>
</evidence>
<dbReference type="Proteomes" id="UP000018001">
    <property type="component" value="Unassembled WGS sequence"/>
</dbReference>
<dbReference type="InterPro" id="IPR056009">
    <property type="entry name" value="DUF7587"/>
</dbReference>
<evidence type="ECO:0000313" key="3">
    <source>
        <dbReference type="Proteomes" id="UP000018001"/>
    </source>
</evidence>
<protein>
    <recommendedName>
        <fullName evidence="1">DUF7587 domain-containing protein</fullName>
    </recommendedName>
</protein>
<evidence type="ECO:0000313" key="2">
    <source>
        <dbReference type="EMBL" id="GAD98426.1"/>
    </source>
</evidence>